<sequence length="57" mass="6391">MIDVGVDSGVQMQTADVGIDNTPKMLDAETNMKKWIPKIKWRRDHGSRNCLPPILIG</sequence>
<evidence type="ECO:0000313" key="2">
    <source>
        <dbReference type="Proteomes" id="UP000054928"/>
    </source>
</evidence>
<dbReference type="RefSeq" id="XP_024574203.1">
    <property type="nucleotide sequence ID" value="XM_024723202.1"/>
</dbReference>
<accession>A0A0P1ABG2</accession>
<dbReference type="Proteomes" id="UP000054928">
    <property type="component" value="Unassembled WGS sequence"/>
</dbReference>
<dbReference type="GeneID" id="36400942"/>
<reference evidence="2" key="1">
    <citation type="submission" date="2014-09" db="EMBL/GenBank/DDBJ databases">
        <authorList>
            <person name="Sharma Rahul"/>
            <person name="Thines Marco"/>
        </authorList>
    </citation>
    <scope>NUCLEOTIDE SEQUENCE [LARGE SCALE GENOMIC DNA]</scope>
</reference>
<evidence type="ECO:0000313" key="1">
    <source>
        <dbReference type="EMBL" id="CEG37834.1"/>
    </source>
</evidence>
<proteinExistence type="predicted"/>
<name>A0A0P1ABG2_PLAHL</name>
<dbReference type="EMBL" id="CCYD01000291">
    <property type="protein sequence ID" value="CEG37834.1"/>
    <property type="molecule type" value="Genomic_DNA"/>
</dbReference>
<organism evidence="1 2">
    <name type="scientific">Plasmopara halstedii</name>
    <name type="common">Downy mildew of sunflower</name>
    <dbReference type="NCBI Taxonomy" id="4781"/>
    <lineage>
        <taxon>Eukaryota</taxon>
        <taxon>Sar</taxon>
        <taxon>Stramenopiles</taxon>
        <taxon>Oomycota</taxon>
        <taxon>Peronosporomycetes</taxon>
        <taxon>Peronosporales</taxon>
        <taxon>Peronosporaceae</taxon>
        <taxon>Plasmopara</taxon>
    </lineage>
</organism>
<dbReference type="AlphaFoldDB" id="A0A0P1ABG2"/>
<keyword evidence="2" id="KW-1185">Reference proteome</keyword>
<protein>
    <submittedName>
        <fullName evidence="1">Uncharacterized protein</fullName>
    </submittedName>
</protein>